<dbReference type="Gene3D" id="1.10.10.60">
    <property type="entry name" value="Homeodomain-like"/>
    <property type="match status" value="2"/>
</dbReference>
<gene>
    <name evidence="6" type="ORF">FE784_30775</name>
</gene>
<dbReference type="OrthoDB" id="2461801at2"/>
<keyword evidence="3" id="KW-0804">Transcription</keyword>
<dbReference type="Pfam" id="PF12833">
    <property type="entry name" value="HTH_18"/>
    <property type="match status" value="1"/>
</dbReference>
<evidence type="ECO:0000256" key="3">
    <source>
        <dbReference type="ARBA" id="ARBA00023163"/>
    </source>
</evidence>
<dbReference type="EMBL" id="VDCQ01000059">
    <property type="protein sequence ID" value="TNJ62450.1"/>
    <property type="molecule type" value="Genomic_DNA"/>
</dbReference>
<dbReference type="Proteomes" id="UP000307943">
    <property type="component" value="Unassembled WGS sequence"/>
</dbReference>
<proteinExistence type="predicted"/>
<comment type="caution">
    <text evidence="6">The sequence shown here is derived from an EMBL/GenBank/DDBJ whole genome shotgun (WGS) entry which is preliminary data.</text>
</comment>
<evidence type="ECO:0000313" key="7">
    <source>
        <dbReference type="Proteomes" id="UP000307943"/>
    </source>
</evidence>
<protein>
    <submittedName>
        <fullName evidence="6">Helix-turn-helix domain-containing protein</fullName>
    </submittedName>
</protein>
<dbReference type="Pfam" id="PF01497">
    <property type="entry name" value="Peripla_BP_2"/>
    <property type="match status" value="1"/>
</dbReference>
<dbReference type="RefSeq" id="WP_139606098.1">
    <property type="nucleotide sequence ID" value="NZ_VDCQ01000059.1"/>
</dbReference>
<accession>A0A5C4T0Z1</accession>
<dbReference type="PROSITE" id="PS50983">
    <property type="entry name" value="FE_B12_PBP"/>
    <property type="match status" value="1"/>
</dbReference>
<dbReference type="InterPro" id="IPR009057">
    <property type="entry name" value="Homeodomain-like_sf"/>
</dbReference>
<name>A0A5C4T0Z1_9BACL</name>
<keyword evidence="2" id="KW-0238">DNA-binding</keyword>
<feature type="domain" description="HTH araC/xylS-type" evidence="4">
    <location>
        <begin position="181"/>
        <end position="279"/>
    </location>
</feature>
<organism evidence="6 7">
    <name type="scientific">Paenibacillus hemerocallicola</name>
    <dbReference type="NCBI Taxonomy" id="1172614"/>
    <lineage>
        <taxon>Bacteria</taxon>
        <taxon>Bacillati</taxon>
        <taxon>Bacillota</taxon>
        <taxon>Bacilli</taxon>
        <taxon>Bacillales</taxon>
        <taxon>Paenibacillaceae</taxon>
        <taxon>Paenibacillus</taxon>
    </lineage>
</organism>
<keyword evidence="1" id="KW-0805">Transcription regulation</keyword>
<dbReference type="PROSITE" id="PS01124">
    <property type="entry name" value="HTH_ARAC_FAMILY_2"/>
    <property type="match status" value="1"/>
</dbReference>
<dbReference type="InterPro" id="IPR018060">
    <property type="entry name" value="HTH_AraC"/>
</dbReference>
<evidence type="ECO:0000259" key="5">
    <source>
        <dbReference type="PROSITE" id="PS50983"/>
    </source>
</evidence>
<evidence type="ECO:0000256" key="2">
    <source>
        <dbReference type="ARBA" id="ARBA00023125"/>
    </source>
</evidence>
<evidence type="ECO:0000259" key="4">
    <source>
        <dbReference type="PROSITE" id="PS01124"/>
    </source>
</evidence>
<dbReference type="PANTHER" id="PTHR43280:SF28">
    <property type="entry name" value="HTH-TYPE TRANSCRIPTIONAL ACTIVATOR RHAS"/>
    <property type="match status" value="1"/>
</dbReference>
<dbReference type="InterPro" id="IPR002491">
    <property type="entry name" value="ABC_transptr_periplasmic_BD"/>
</dbReference>
<dbReference type="SUPFAM" id="SSF53807">
    <property type="entry name" value="Helical backbone' metal receptor"/>
    <property type="match status" value="1"/>
</dbReference>
<dbReference type="GO" id="GO:0043565">
    <property type="term" value="F:sequence-specific DNA binding"/>
    <property type="evidence" value="ECO:0007669"/>
    <property type="project" value="InterPro"/>
</dbReference>
<feature type="domain" description="Fe/B12 periplasmic-binding" evidence="5">
    <location>
        <begin position="283"/>
        <end position="546"/>
    </location>
</feature>
<evidence type="ECO:0000313" key="6">
    <source>
        <dbReference type="EMBL" id="TNJ62450.1"/>
    </source>
</evidence>
<dbReference type="AlphaFoldDB" id="A0A5C4T0Z1"/>
<dbReference type="Gene3D" id="3.40.50.1980">
    <property type="entry name" value="Nitrogenase molybdenum iron protein domain"/>
    <property type="match status" value="1"/>
</dbReference>
<sequence>MNEDSRYGGSALIDLSDYWFKLLHIERMSDKGAADDGGEKYGPHCDYELILCAGGRLKMTIGDRQAELGKGSSMVVRSGERTPSMEWVEGTLAYVLRFGIYREFEHDGMRETRPEPFPQRTGNVVQSSESFFDLCDEAYRCWLEDHPIRRFRGQCLFQEMLYRLFADMQAVRPSDTAAALELSRQCMEEACEEEWTIDRLAKLAGLNPHYYMQLFKKKYGVSAIDYLTGRRVEKAKEMLSRSDSQLRHVAKRVGYSDEFYFSRKFKQQVGMSPTVYKRSRLNRIAAYGYPITGQLLALQMIPYAAALHPNWSSYYIQRYGRDISVHLQDPYGQEHWAVNQKKLHEFRPEAIISTDWLASGIREEMGGLASSFIVPWVDKDWREHLMLTAQFLNKKEEASSWLDRYDEKAESIGRSLRSGMGDAATLMIYIYRDKLFVCGAGRTGGVLYRDLKLASPPQVETIFAYKEIAAERLGDFAAERMLVVLSEDEPSNAHYRRLCRTKAWQTLPSVSSGRIWLVSPDPWLEYSAMGNDRMLDAVMKLWDQDRTK</sequence>
<dbReference type="PANTHER" id="PTHR43280">
    <property type="entry name" value="ARAC-FAMILY TRANSCRIPTIONAL REGULATOR"/>
    <property type="match status" value="1"/>
</dbReference>
<evidence type="ECO:0000256" key="1">
    <source>
        <dbReference type="ARBA" id="ARBA00023015"/>
    </source>
</evidence>
<dbReference type="SUPFAM" id="SSF46689">
    <property type="entry name" value="Homeodomain-like"/>
    <property type="match status" value="2"/>
</dbReference>
<keyword evidence="7" id="KW-1185">Reference proteome</keyword>
<dbReference type="GO" id="GO:0003700">
    <property type="term" value="F:DNA-binding transcription factor activity"/>
    <property type="evidence" value="ECO:0007669"/>
    <property type="project" value="InterPro"/>
</dbReference>
<dbReference type="SMART" id="SM00342">
    <property type="entry name" value="HTH_ARAC"/>
    <property type="match status" value="1"/>
</dbReference>
<reference evidence="6 7" key="1">
    <citation type="submission" date="2019-05" db="EMBL/GenBank/DDBJ databases">
        <title>We sequenced the genome of Paenibacillus hemerocallicola KCTC 33185 for further insight into its adaptation and study the phylogeny of Paenibacillus.</title>
        <authorList>
            <person name="Narsing Rao M.P."/>
        </authorList>
    </citation>
    <scope>NUCLEOTIDE SEQUENCE [LARGE SCALE GENOMIC DNA]</scope>
    <source>
        <strain evidence="6 7">KCTC 33185</strain>
    </source>
</reference>